<feature type="compositionally biased region" description="Polar residues" evidence="7">
    <location>
        <begin position="415"/>
        <end position="430"/>
    </location>
</feature>
<evidence type="ECO:0000313" key="10">
    <source>
        <dbReference type="RefSeq" id="XP_016453648.1"/>
    </source>
</evidence>
<feature type="region of interest" description="Disordered" evidence="7">
    <location>
        <begin position="146"/>
        <end position="182"/>
    </location>
</feature>
<sequence length="472" mass="51594">MAEEFQLGRGNWWESSSSSSTSSSRNNKFESGILSSTTMPSVSTALNSMANNFGCWQTEFEDIKAKSSLNPMSVSGSDNSSMVFPADSQKLHASESSVGGGVLSGGPNLQIVGLGLSSQGLDWNQPFFRGDKAGSGFRSILEEGLSSDPNYQQEGSSQQDHHWTQKIYPGNSDGSSVNDYNNKQMDRGISLDHQPVFNAPNMSSNLDNAPYGSPSNMLQGLLISDSQQESNFTSARSLYYPPYNPSNCDVNPAAADVMPTSSSSSSWSKFPKQQWPLPPPHGQSHFSGTPFWNATSAAMEDVRSGFLPSIHQQLPNPTVDMKPKHTAEVRNIRTIAKKSSSETSNKRPRNETPSQMPAFKVRKEKMGDRITTLQQLVSPFGKTDTASVLSEAIEYIKFLHEQVNVLSTPYMKSGASMQQHQQTSDKSNVNPEVAKQDLRGRGLCLVPVSSTFPVTHETTVDFWTPTFGGTFR</sequence>
<dbReference type="GO" id="GO:0000981">
    <property type="term" value="F:DNA-binding transcription factor activity, RNA polymerase II-specific"/>
    <property type="evidence" value="ECO:0000318"/>
    <property type="project" value="GO_Central"/>
</dbReference>
<evidence type="ECO:0000313" key="9">
    <source>
        <dbReference type="Proteomes" id="UP000790787"/>
    </source>
</evidence>
<feature type="region of interest" description="Disordered" evidence="7">
    <location>
        <begin position="1"/>
        <end position="28"/>
    </location>
</feature>
<keyword evidence="3" id="KW-0805">Transcription regulation</keyword>
<evidence type="ECO:0000256" key="1">
    <source>
        <dbReference type="ARBA" id="ARBA00004123"/>
    </source>
</evidence>
<dbReference type="PROSITE" id="PS50888">
    <property type="entry name" value="BHLH"/>
    <property type="match status" value="1"/>
</dbReference>
<name>A0A1S3YNG4_TOBAC</name>
<dbReference type="Gene3D" id="4.10.280.10">
    <property type="entry name" value="Helix-loop-helix DNA-binding domain"/>
    <property type="match status" value="1"/>
</dbReference>
<protein>
    <submittedName>
        <fullName evidence="10">Transcription factor bHLH112-like</fullName>
    </submittedName>
    <submittedName>
        <fullName evidence="10">Uncharacterized protein LOC107777986</fullName>
    </submittedName>
</protein>
<evidence type="ECO:0000256" key="7">
    <source>
        <dbReference type="SAM" id="MobiDB-lite"/>
    </source>
</evidence>
<feature type="domain" description="BHLH" evidence="8">
    <location>
        <begin position="350"/>
        <end position="399"/>
    </location>
</feature>
<evidence type="ECO:0000256" key="4">
    <source>
        <dbReference type="ARBA" id="ARBA00023125"/>
    </source>
</evidence>
<reference evidence="10" key="2">
    <citation type="submission" date="2025-08" db="UniProtKB">
        <authorList>
            <consortium name="RefSeq"/>
        </authorList>
    </citation>
    <scope>IDENTIFICATION</scope>
    <source>
        <tissue evidence="10">Leaf</tissue>
    </source>
</reference>
<keyword evidence="9" id="KW-1185">Reference proteome</keyword>
<evidence type="ECO:0000256" key="5">
    <source>
        <dbReference type="ARBA" id="ARBA00023163"/>
    </source>
</evidence>
<dbReference type="Proteomes" id="UP000790787">
    <property type="component" value="Chromosome 2"/>
</dbReference>
<evidence type="ECO:0000256" key="3">
    <source>
        <dbReference type="ARBA" id="ARBA00023015"/>
    </source>
</evidence>
<feature type="compositionally biased region" description="Low complexity" evidence="7">
    <location>
        <begin position="15"/>
        <end position="24"/>
    </location>
</feature>
<feature type="region of interest" description="Disordered" evidence="7">
    <location>
        <begin position="414"/>
        <end position="433"/>
    </location>
</feature>
<feature type="compositionally biased region" description="Polar residues" evidence="7">
    <location>
        <begin position="147"/>
        <end position="158"/>
    </location>
</feature>
<dbReference type="GeneID" id="107777986"/>
<dbReference type="CDD" id="cd11393">
    <property type="entry name" value="bHLH_AtbHLH_like"/>
    <property type="match status" value="1"/>
</dbReference>
<dbReference type="OrthoDB" id="673975at2759"/>
<dbReference type="AlphaFoldDB" id="A0A1S3YNG4"/>
<proteinExistence type="predicted"/>
<dbReference type="OMA" id="NWWESST"/>
<gene>
    <name evidence="10" type="primary">LOC107777986</name>
</gene>
<keyword evidence="5" id="KW-0804">Transcription</keyword>
<comment type="subcellular location">
    <subcellularLocation>
        <location evidence="1">Nucleus</location>
    </subcellularLocation>
</comment>
<dbReference type="SMART" id="SM00353">
    <property type="entry name" value="HLH"/>
    <property type="match status" value="1"/>
</dbReference>
<dbReference type="InterPro" id="IPR011598">
    <property type="entry name" value="bHLH_dom"/>
</dbReference>
<keyword evidence="6" id="KW-0539">Nucleus</keyword>
<accession>A0A1S3YNG4</accession>
<keyword evidence="4" id="KW-0238">DNA-binding</keyword>
<dbReference type="InterPro" id="IPR036638">
    <property type="entry name" value="HLH_DNA-bd_sf"/>
</dbReference>
<evidence type="ECO:0000259" key="8">
    <source>
        <dbReference type="PROSITE" id="PS50888"/>
    </source>
</evidence>
<dbReference type="GO" id="GO:0046983">
    <property type="term" value="F:protein dimerization activity"/>
    <property type="evidence" value="ECO:0007669"/>
    <property type="project" value="InterPro"/>
</dbReference>
<dbReference type="KEGG" id="nta:107777986"/>
<dbReference type="PaxDb" id="4097-A0A1S3YNG4"/>
<dbReference type="RefSeq" id="XP_016453648.1">
    <property type="nucleotide sequence ID" value="XM_016598162.2"/>
</dbReference>
<evidence type="ECO:0000256" key="6">
    <source>
        <dbReference type="ARBA" id="ARBA00023242"/>
    </source>
</evidence>
<dbReference type="GO" id="GO:0006357">
    <property type="term" value="P:regulation of transcription by RNA polymerase II"/>
    <property type="evidence" value="ECO:0000318"/>
    <property type="project" value="GO_Central"/>
</dbReference>
<dbReference type="PANTHER" id="PTHR16223">
    <property type="entry name" value="TRANSCRIPTION FACTOR BHLH83-RELATED"/>
    <property type="match status" value="1"/>
</dbReference>
<dbReference type="GO" id="GO:0000978">
    <property type="term" value="F:RNA polymerase II cis-regulatory region sequence-specific DNA binding"/>
    <property type="evidence" value="ECO:0000318"/>
    <property type="project" value="GO_Central"/>
</dbReference>
<comment type="subunit">
    <text evidence="2">Homodimer.</text>
</comment>
<feature type="region of interest" description="Disordered" evidence="7">
    <location>
        <begin position="333"/>
        <end position="357"/>
    </location>
</feature>
<organism evidence="9 10">
    <name type="scientific">Nicotiana tabacum</name>
    <name type="common">Common tobacco</name>
    <dbReference type="NCBI Taxonomy" id="4097"/>
    <lineage>
        <taxon>Eukaryota</taxon>
        <taxon>Viridiplantae</taxon>
        <taxon>Streptophyta</taxon>
        <taxon>Embryophyta</taxon>
        <taxon>Tracheophyta</taxon>
        <taxon>Spermatophyta</taxon>
        <taxon>Magnoliopsida</taxon>
        <taxon>eudicotyledons</taxon>
        <taxon>Gunneridae</taxon>
        <taxon>Pentapetalae</taxon>
        <taxon>asterids</taxon>
        <taxon>lamiids</taxon>
        <taxon>Solanales</taxon>
        <taxon>Solanaceae</taxon>
        <taxon>Nicotianoideae</taxon>
        <taxon>Nicotianeae</taxon>
        <taxon>Nicotiana</taxon>
    </lineage>
</organism>
<dbReference type="PANTHER" id="PTHR16223:SF46">
    <property type="entry name" value="TRANSCRIPTION FACTOR BHLH123"/>
    <property type="match status" value="1"/>
</dbReference>
<feature type="compositionally biased region" description="Polar residues" evidence="7">
    <location>
        <begin position="172"/>
        <end position="182"/>
    </location>
</feature>
<evidence type="ECO:0000256" key="2">
    <source>
        <dbReference type="ARBA" id="ARBA00011738"/>
    </source>
</evidence>
<feature type="region of interest" description="Disordered" evidence="7">
    <location>
        <begin position="264"/>
        <end position="289"/>
    </location>
</feature>
<dbReference type="FunFam" id="4.10.280.10:FF:000032">
    <property type="entry name" value="Transcription factor bHLH123 family"/>
    <property type="match status" value="1"/>
</dbReference>
<dbReference type="GO" id="GO:0005634">
    <property type="term" value="C:nucleus"/>
    <property type="evidence" value="ECO:0000318"/>
    <property type="project" value="GO_Central"/>
</dbReference>
<dbReference type="SUPFAM" id="SSF47459">
    <property type="entry name" value="HLH, helix-loop-helix DNA-binding domain"/>
    <property type="match status" value="1"/>
</dbReference>
<reference evidence="9" key="1">
    <citation type="journal article" date="2014" name="Nat. Commun.">
        <title>The tobacco genome sequence and its comparison with those of tomato and potato.</title>
        <authorList>
            <person name="Sierro N."/>
            <person name="Battey J.N."/>
            <person name="Ouadi S."/>
            <person name="Bakaher N."/>
            <person name="Bovet L."/>
            <person name="Willig A."/>
            <person name="Goepfert S."/>
            <person name="Peitsch M.C."/>
            <person name="Ivanov N.V."/>
        </authorList>
    </citation>
    <scope>NUCLEOTIDE SEQUENCE [LARGE SCALE GENOMIC DNA]</scope>
</reference>
<dbReference type="STRING" id="4097.A0A1S3YNG4"/>
<dbReference type="RefSeq" id="XP_016453648.1">
    <property type="nucleotide sequence ID" value="XM_016598162.1"/>
</dbReference>
<dbReference type="InterPro" id="IPR045843">
    <property type="entry name" value="IND-like"/>
</dbReference>
<dbReference type="InterPro" id="IPR045239">
    <property type="entry name" value="bHLH95_bHLH"/>
</dbReference>